<dbReference type="RefSeq" id="WP_019597875.1">
    <property type="nucleotide sequence ID" value="NZ_FNQC01000004.1"/>
</dbReference>
<keyword evidence="1" id="KW-0472">Membrane</keyword>
<dbReference type="EMBL" id="FNQC01000004">
    <property type="protein sequence ID" value="SDZ01789.1"/>
    <property type="molecule type" value="Genomic_DNA"/>
</dbReference>
<reference evidence="2 3" key="1">
    <citation type="submission" date="2016-10" db="EMBL/GenBank/DDBJ databases">
        <authorList>
            <person name="Varghese N."/>
            <person name="Submissions S."/>
        </authorList>
    </citation>
    <scope>NUCLEOTIDE SEQUENCE [LARGE SCALE GENOMIC DNA]</scope>
    <source>
        <strain evidence="2 3">DSM 17997</strain>
    </source>
</reference>
<name>A0A1H3PMQ8_9BACT</name>
<dbReference type="InterPro" id="IPR025519">
    <property type="entry name" value="DUF4407"/>
</dbReference>
<keyword evidence="1" id="KW-1133">Transmembrane helix</keyword>
<feature type="transmembrane region" description="Helical" evidence="1">
    <location>
        <begin position="277"/>
        <end position="296"/>
    </location>
</feature>
<evidence type="ECO:0000313" key="3">
    <source>
        <dbReference type="Proteomes" id="UP000199663"/>
    </source>
</evidence>
<accession>A0A1H3PMQ8</accession>
<evidence type="ECO:0000256" key="1">
    <source>
        <dbReference type="SAM" id="Phobius"/>
    </source>
</evidence>
<protein>
    <recommendedName>
        <fullName evidence="4">DUF4407 domain-containing protein</fullName>
    </recommendedName>
</protein>
<feature type="transmembrane region" description="Helical" evidence="1">
    <location>
        <begin position="29"/>
        <end position="52"/>
    </location>
</feature>
<feature type="transmembrane region" description="Helical" evidence="1">
    <location>
        <begin position="96"/>
        <end position="114"/>
    </location>
</feature>
<organism evidence="2 3">
    <name type="scientific">Rhodonellum ikkaensis</name>
    <dbReference type="NCBI Taxonomy" id="336829"/>
    <lineage>
        <taxon>Bacteria</taxon>
        <taxon>Pseudomonadati</taxon>
        <taxon>Bacteroidota</taxon>
        <taxon>Cytophagia</taxon>
        <taxon>Cytophagales</taxon>
        <taxon>Cytophagaceae</taxon>
        <taxon>Rhodonellum</taxon>
    </lineage>
</organism>
<dbReference type="Pfam" id="PF14362">
    <property type="entry name" value="DUF4407"/>
    <property type="match status" value="1"/>
</dbReference>
<dbReference type="Proteomes" id="UP000199663">
    <property type="component" value="Unassembled WGS sequence"/>
</dbReference>
<sequence>MQVISRFLVFCSGVHASLLKKAPTETQKYMGIGGTVLFTGILAALSAGYALYTIFQSLAPAISFGLLWGLMIFNLDRFIVSSMRKRGKAWAEWKMAIPRLVFAVLLAVVISKPLELKIFEREINRKLDEKKTAFIVKSKEDLKAGFTEITELETKIDTLKSEILQARGFRDLLQQQYDQERFGAKTDGTSGIVGLGTNAKKKEEQLDAAQKSLDEISIAHQARIDLLEGEIRNFMALRQAEFEKQQPGIAGFDGMAARIDALHQLTEESQAMNQANIFIILLFIAVETAPIFVKLISARGPYDELLDLHEAHVKVYTQEELIKLTEKSEGRIQVFRATHAVSNDLKIKKTNALNQQSFGTS</sequence>
<evidence type="ECO:0000313" key="2">
    <source>
        <dbReference type="EMBL" id="SDZ01789.1"/>
    </source>
</evidence>
<proteinExistence type="predicted"/>
<gene>
    <name evidence="2" type="ORF">SAMN05444412_104328</name>
</gene>
<keyword evidence="1" id="KW-0812">Transmembrane</keyword>
<feature type="transmembrane region" description="Helical" evidence="1">
    <location>
        <begin position="58"/>
        <end position="75"/>
    </location>
</feature>
<comment type="caution">
    <text evidence="2">The sequence shown here is derived from an EMBL/GenBank/DDBJ whole genome shotgun (WGS) entry which is preliminary data.</text>
</comment>
<keyword evidence="3" id="KW-1185">Reference proteome</keyword>
<evidence type="ECO:0008006" key="4">
    <source>
        <dbReference type="Google" id="ProtNLM"/>
    </source>
</evidence>